<dbReference type="RefSeq" id="XP_007509326.1">
    <property type="nucleotide sequence ID" value="XM_007509264.1"/>
</dbReference>
<keyword evidence="5" id="KW-0687">Ribonucleoprotein</keyword>
<organism evidence="5 6">
    <name type="scientific">Bathycoccus prasinos</name>
    <dbReference type="NCBI Taxonomy" id="41875"/>
    <lineage>
        <taxon>Eukaryota</taxon>
        <taxon>Viridiplantae</taxon>
        <taxon>Chlorophyta</taxon>
        <taxon>Mamiellophyceae</taxon>
        <taxon>Mamiellales</taxon>
        <taxon>Bathycoccaceae</taxon>
        <taxon>Bathycoccus</taxon>
    </lineage>
</organism>
<dbReference type="Gene3D" id="3.30.70.330">
    <property type="match status" value="2"/>
</dbReference>
<dbReference type="eggNOG" id="KOG4206">
    <property type="taxonomic scope" value="Eukaryota"/>
</dbReference>
<feature type="compositionally biased region" description="Basic and acidic residues" evidence="3">
    <location>
        <begin position="119"/>
        <end position="137"/>
    </location>
</feature>
<protein>
    <submittedName>
        <fullName evidence="5">U1 small nuclear ribonucleoprotein A</fullName>
    </submittedName>
</protein>
<dbReference type="Proteomes" id="UP000198341">
    <property type="component" value="Chromosome 14"/>
</dbReference>
<dbReference type="GO" id="GO:0003723">
    <property type="term" value="F:RNA binding"/>
    <property type="evidence" value="ECO:0007669"/>
    <property type="project" value="UniProtKB-UniRule"/>
</dbReference>
<feature type="region of interest" description="Disordered" evidence="3">
    <location>
        <begin position="116"/>
        <end position="137"/>
    </location>
</feature>
<dbReference type="CDD" id="cd12246">
    <property type="entry name" value="RRM1_U1A_like"/>
    <property type="match status" value="1"/>
</dbReference>
<dbReference type="Pfam" id="PF00076">
    <property type="entry name" value="RRM_1"/>
    <property type="match status" value="2"/>
</dbReference>
<dbReference type="InterPro" id="IPR035979">
    <property type="entry name" value="RBD_domain_sf"/>
</dbReference>
<dbReference type="PROSITE" id="PS50102">
    <property type="entry name" value="RRM"/>
    <property type="match status" value="2"/>
</dbReference>
<dbReference type="GeneID" id="19011656"/>
<proteinExistence type="predicted"/>
<dbReference type="InterPro" id="IPR000504">
    <property type="entry name" value="RRM_dom"/>
</dbReference>
<feature type="domain" description="RRM" evidence="4">
    <location>
        <begin position="8"/>
        <end position="87"/>
    </location>
</feature>
<dbReference type="EMBL" id="FO082265">
    <property type="protein sequence ID" value="CCO19783.1"/>
    <property type="molecule type" value="Genomic_DNA"/>
</dbReference>
<dbReference type="FunFam" id="3.30.70.330:FF:000029">
    <property type="entry name" value="U2 small nuclear ribonucleoprotein B"/>
    <property type="match status" value="1"/>
</dbReference>
<keyword evidence="1 2" id="KW-0694">RNA-binding</keyword>
<dbReference type="AlphaFoldDB" id="K8FCR8"/>
<keyword evidence="6" id="KW-1185">Reference proteome</keyword>
<evidence type="ECO:0000256" key="1">
    <source>
        <dbReference type="ARBA" id="ARBA00022884"/>
    </source>
</evidence>
<reference evidence="5 6" key="1">
    <citation type="submission" date="2011-10" db="EMBL/GenBank/DDBJ databases">
        <authorList>
            <person name="Genoscope - CEA"/>
        </authorList>
    </citation>
    <scope>NUCLEOTIDE SEQUENCE [LARGE SCALE GENOMIC DNA]</scope>
    <source>
        <strain evidence="5 6">RCC 1105</strain>
    </source>
</reference>
<feature type="domain" description="RRM" evidence="4">
    <location>
        <begin position="145"/>
        <end position="238"/>
    </location>
</feature>
<dbReference type="STRING" id="41875.K8FCR8"/>
<accession>K8FCR8</accession>
<sequence>MENCKDNTTLYISNLNETVAVNELRKALLAVFSQFGRVSNIFASRRYKLRGQAWIVFGNSQSADNALHVLQGLPFYSKPMNIAVALKFPSASMKINSSELPQKSSEQCIHSSGISSMRRSGEDVGIDQEKKGEDREEHKNKLKSAILSVKGLPGFILNFNFELLGFTFLFITEATTDQMLSLLFKQFPGFQRVRTDSEKPGLASVQFRCAAEATTALSGLQGFRLNATHTMEIEYAKSAI</sequence>
<name>K8FCR8_9CHLO</name>
<dbReference type="SMART" id="SM00360">
    <property type="entry name" value="RRM"/>
    <property type="match status" value="2"/>
</dbReference>
<evidence type="ECO:0000256" key="3">
    <source>
        <dbReference type="SAM" id="MobiDB-lite"/>
    </source>
</evidence>
<dbReference type="PANTHER" id="PTHR10501">
    <property type="entry name" value="U1 SMALL NUCLEAR RIBONUCLEOPROTEIN A/U2 SMALL NUCLEAR RIBONUCLEOPROTEIN B"/>
    <property type="match status" value="1"/>
</dbReference>
<evidence type="ECO:0000256" key="2">
    <source>
        <dbReference type="PROSITE-ProRule" id="PRU00176"/>
    </source>
</evidence>
<evidence type="ECO:0000259" key="4">
    <source>
        <dbReference type="PROSITE" id="PS50102"/>
    </source>
</evidence>
<dbReference type="InterPro" id="IPR012677">
    <property type="entry name" value="Nucleotide-bd_a/b_plait_sf"/>
</dbReference>
<dbReference type="OrthoDB" id="277802at2759"/>
<dbReference type="GO" id="GO:1990904">
    <property type="term" value="C:ribonucleoprotein complex"/>
    <property type="evidence" value="ECO:0007669"/>
    <property type="project" value="UniProtKB-KW"/>
</dbReference>
<dbReference type="SUPFAM" id="SSF54928">
    <property type="entry name" value="RNA-binding domain, RBD"/>
    <property type="match status" value="2"/>
</dbReference>
<evidence type="ECO:0000313" key="6">
    <source>
        <dbReference type="Proteomes" id="UP000198341"/>
    </source>
</evidence>
<evidence type="ECO:0000313" key="5">
    <source>
        <dbReference type="EMBL" id="CCO19783.1"/>
    </source>
</evidence>
<gene>
    <name evidence="5" type="ordered locus">Bathy14g01340</name>
</gene>
<dbReference type="KEGG" id="bpg:Bathy14g01340"/>